<reference evidence="4" key="1">
    <citation type="submission" date="2021-02" db="EMBL/GenBank/DDBJ databases">
        <authorList>
            <person name="Nowell W R."/>
        </authorList>
    </citation>
    <scope>NUCLEOTIDE SEQUENCE</scope>
</reference>
<dbReference type="EMBL" id="CAJNOQ010002390">
    <property type="protein sequence ID" value="CAF0955645.1"/>
    <property type="molecule type" value="Genomic_DNA"/>
</dbReference>
<dbReference type="SUPFAM" id="SSF56399">
    <property type="entry name" value="ADP-ribosylation"/>
    <property type="match status" value="1"/>
</dbReference>
<gene>
    <name evidence="4" type="ORF">GPM918_LOCUS11482</name>
    <name evidence="5" type="ORF">OVA965_LOCUS18111</name>
    <name evidence="6" type="ORF">SRO942_LOCUS11483</name>
    <name evidence="7" type="ORF">TMI583_LOCUS18123</name>
</gene>
<keyword evidence="8" id="KW-1185">Reference proteome</keyword>
<dbReference type="Proteomes" id="UP000682733">
    <property type="component" value="Unassembled WGS sequence"/>
</dbReference>
<evidence type="ECO:0000256" key="2">
    <source>
        <dbReference type="ARBA" id="ARBA00023043"/>
    </source>
</evidence>
<evidence type="ECO:0000313" key="8">
    <source>
        <dbReference type="Proteomes" id="UP000663829"/>
    </source>
</evidence>
<dbReference type="GO" id="GO:0070531">
    <property type="term" value="C:BRCA1-A complex"/>
    <property type="evidence" value="ECO:0007669"/>
    <property type="project" value="TreeGrafter"/>
</dbReference>
<dbReference type="Gene3D" id="1.25.40.20">
    <property type="entry name" value="Ankyrin repeat-containing domain"/>
    <property type="match status" value="1"/>
</dbReference>
<dbReference type="InterPro" id="IPR036770">
    <property type="entry name" value="Ankyrin_rpt-contain_sf"/>
</dbReference>
<dbReference type="PANTHER" id="PTHR24171">
    <property type="entry name" value="ANKYRIN REPEAT DOMAIN-CONTAINING PROTEIN 39-RELATED"/>
    <property type="match status" value="1"/>
</dbReference>
<organism evidence="4 8">
    <name type="scientific">Didymodactylos carnosus</name>
    <dbReference type="NCBI Taxonomy" id="1234261"/>
    <lineage>
        <taxon>Eukaryota</taxon>
        <taxon>Metazoa</taxon>
        <taxon>Spiralia</taxon>
        <taxon>Gnathifera</taxon>
        <taxon>Rotifera</taxon>
        <taxon>Eurotatoria</taxon>
        <taxon>Bdelloidea</taxon>
        <taxon>Philodinida</taxon>
        <taxon>Philodinidae</taxon>
        <taxon>Didymodactylos</taxon>
    </lineage>
</organism>
<comment type="caution">
    <text evidence="4">The sequence shown here is derived from an EMBL/GenBank/DDBJ whole genome shotgun (WGS) entry which is preliminary data.</text>
</comment>
<dbReference type="InterPro" id="IPR002110">
    <property type="entry name" value="Ankyrin_rpt"/>
</dbReference>
<sequence>MGSGASGICSTQKHLAQNPQAQTEPSEFYLACLNGEIDKVRELLPTISYQDLNRLEPNGSTPLHAAVSAGHSNIVRLLLQECGCRRDLVNPQGLTAYEEAVSDEIRQLFHRPDDRNRFCDDNQSGIEDIFEVTRTEETEDGEVDDDDEDFSGDKWLKGHATSNEVANVRRKARSNKAIMQSPAMKLWMYGLGKVHDPKVTDVFGPINTMLSKHVTEHHPQFQKCIALAREGCRAHKPEHLLRLYTLETPLYRALADNAVPLGAPLLRWLDKLKPRYFQGVSYRGVKATDEDLRAYRWAWKKKGAIQTKTFCSTSLDRSVAERFAGISSTAVTTVDDKRSILMIFNFPTACDQAINLGKLSDQLPCISDYENEAEVLLLPDALFLVQQIEKNINITTVHLENVTQNASYLQVANNTFQGPEGDWKSHTVNCAKQDLSNMSTVFRQGRKLYHHFKQP</sequence>
<evidence type="ECO:0008006" key="9">
    <source>
        <dbReference type="Google" id="ProtNLM"/>
    </source>
</evidence>
<proteinExistence type="predicted"/>
<keyword evidence="1" id="KW-0677">Repeat</keyword>
<dbReference type="GO" id="GO:0085020">
    <property type="term" value="P:protein K6-linked ubiquitination"/>
    <property type="evidence" value="ECO:0007669"/>
    <property type="project" value="TreeGrafter"/>
</dbReference>
<dbReference type="GO" id="GO:0004842">
    <property type="term" value="F:ubiquitin-protein transferase activity"/>
    <property type="evidence" value="ECO:0007669"/>
    <property type="project" value="TreeGrafter"/>
</dbReference>
<dbReference type="EMBL" id="CAJNOK010008897">
    <property type="protein sequence ID" value="CAF1075570.1"/>
    <property type="molecule type" value="Genomic_DNA"/>
</dbReference>
<evidence type="ECO:0000313" key="4">
    <source>
        <dbReference type="EMBL" id="CAF0955645.1"/>
    </source>
</evidence>
<dbReference type="Gene3D" id="3.90.176.10">
    <property type="entry name" value="Toxin ADP-ribosyltransferase, Chain A, domain 1"/>
    <property type="match status" value="1"/>
</dbReference>
<dbReference type="EMBL" id="CAJOBC010002390">
    <property type="protein sequence ID" value="CAF3730720.1"/>
    <property type="molecule type" value="Genomic_DNA"/>
</dbReference>
<dbReference type="PROSITE" id="PS50088">
    <property type="entry name" value="ANK_REPEAT"/>
    <property type="match status" value="1"/>
</dbReference>
<dbReference type="PROSITE" id="PS50297">
    <property type="entry name" value="ANK_REP_REGION"/>
    <property type="match status" value="1"/>
</dbReference>
<dbReference type="AlphaFoldDB" id="A0A814DPL4"/>
<accession>A0A814DPL4</accession>
<dbReference type="OrthoDB" id="5406014at2759"/>
<name>A0A814DPL4_9BILA</name>
<evidence type="ECO:0000313" key="7">
    <source>
        <dbReference type="EMBL" id="CAF3839395.1"/>
    </source>
</evidence>
<evidence type="ECO:0000313" key="5">
    <source>
        <dbReference type="EMBL" id="CAF1075570.1"/>
    </source>
</evidence>
<dbReference type="SUPFAM" id="SSF48403">
    <property type="entry name" value="Ankyrin repeat"/>
    <property type="match status" value="1"/>
</dbReference>
<dbReference type="Proteomes" id="UP000681722">
    <property type="component" value="Unassembled WGS sequence"/>
</dbReference>
<dbReference type="PANTHER" id="PTHR24171:SF8">
    <property type="entry name" value="BRCA1-ASSOCIATED RING DOMAIN PROTEIN 1"/>
    <property type="match status" value="1"/>
</dbReference>
<dbReference type="Proteomes" id="UP000677228">
    <property type="component" value="Unassembled WGS sequence"/>
</dbReference>
<dbReference type="EMBL" id="CAJOBA010008913">
    <property type="protein sequence ID" value="CAF3839395.1"/>
    <property type="molecule type" value="Genomic_DNA"/>
</dbReference>
<dbReference type="GO" id="GO:0031436">
    <property type="term" value="C:BRCA1-BARD1 complex"/>
    <property type="evidence" value="ECO:0007669"/>
    <property type="project" value="TreeGrafter"/>
</dbReference>
<evidence type="ECO:0000256" key="1">
    <source>
        <dbReference type="ARBA" id="ARBA00022737"/>
    </source>
</evidence>
<protein>
    <recommendedName>
        <fullName evidence="9">NAD(+)--protein-arginine ADP-ribosyltransferase</fullName>
    </recommendedName>
</protein>
<keyword evidence="2 3" id="KW-0040">ANK repeat</keyword>
<evidence type="ECO:0000256" key="3">
    <source>
        <dbReference type="PROSITE-ProRule" id="PRU00023"/>
    </source>
</evidence>
<dbReference type="Proteomes" id="UP000663829">
    <property type="component" value="Unassembled WGS sequence"/>
</dbReference>
<evidence type="ECO:0000313" key="6">
    <source>
        <dbReference type="EMBL" id="CAF3730720.1"/>
    </source>
</evidence>
<dbReference type="SMART" id="SM00248">
    <property type="entry name" value="ANK"/>
    <property type="match status" value="2"/>
</dbReference>
<dbReference type="Pfam" id="PF12796">
    <property type="entry name" value="Ank_2"/>
    <property type="match status" value="1"/>
</dbReference>
<feature type="repeat" description="ANK" evidence="3">
    <location>
        <begin position="58"/>
        <end position="80"/>
    </location>
</feature>